<dbReference type="GO" id="GO:0009307">
    <property type="term" value="P:DNA restriction-modification system"/>
    <property type="evidence" value="ECO:0007669"/>
    <property type="project" value="UniProtKB-KW"/>
</dbReference>
<dbReference type="OrthoDB" id="398435at2"/>
<keyword evidence="3" id="KW-0238">DNA-binding</keyword>
<dbReference type="EMBL" id="MIQH01000258">
    <property type="protein sequence ID" value="OIR25528.1"/>
    <property type="molecule type" value="Genomic_DNA"/>
</dbReference>
<dbReference type="PANTHER" id="PTHR30408">
    <property type="entry name" value="TYPE-1 RESTRICTION ENZYME ECOKI SPECIFICITY PROTEIN"/>
    <property type="match status" value="1"/>
</dbReference>
<feature type="coiled-coil region" evidence="4">
    <location>
        <begin position="439"/>
        <end position="470"/>
    </location>
</feature>
<accession>A0A1J5TXJ7</accession>
<dbReference type="GO" id="GO:0003677">
    <property type="term" value="F:DNA binding"/>
    <property type="evidence" value="ECO:0007669"/>
    <property type="project" value="UniProtKB-KW"/>
</dbReference>
<proteinExistence type="inferred from homology"/>
<comment type="similarity">
    <text evidence="1">Belongs to the type-I restriction system S methylase family.</text>
</comment>
<dbReference type="SUPFAM" id="SSF116734">
    <property type="entry name" value="DNA methylase specificity domain"/>
    <property type="match status" value="2"/>
</dbReference>
<dbReference type="RefSeq" id="WP_071563416.1">
    <property type="nucleotide sequence ID" value="NZ_MIQH01000258.1"/>
</dbReference>
<evidence type="ECO:0000256" key="3">
    <source>
        <dbReference type="ARBA" id="ARBA00023125"/>
    </source>
</evidence>
<dbReference type="InterPro" id="IPR044946">
    <property type="entry name" value="Restrct_endonuc_typeI_TRD_sf"/>
</dbReference>
<keyword evidence="4" id="KW-0175">Coiled coil</keyword>
<feature type="domain" description="Type I restriction modification DNA specificity" evidence="5">
    <location>
        <begin position="44"/>
        <end position="211"/>
    </location>
</feature>
<evidence type="ECO:0000259" key="5">
    <source>
        <dbReference type="Pfam" id="PF01420"/>
    </source>
</evidence>
<dbReference type="InterPro" id="IPR052021">
    <property type="entry name" value="Type-I_RS_S_subunit"/>
</dbReference>
<protein>
    <recommendedName>
        <fullName evidence="5">Type I restriction modification DNA specificity domain-containing protein</fullName>
    </recommendedName>
</protein>
<evidence type="ECO:0000313" key="6">
    <source>
        <dbReference type="EMBL" id="OIR25528.1"/>
    </source>
</evidence>
<dbReference type="Pfam" id="PF01420">
    <property type="entry name" value="Methylase_S"/>
    <property type="match status" value="2"/>
</dbReference>
<dbReference type="PANTHER" id="PTHR30408:SF12">
    <property type="entry name" value="TYPE I RESTRICTION ENZYME MJAVIII SPECIFICITY SUBUNIT"/>
    <property type="match status" value="1"/>
</dbReference>
<dbReference type="AlphaFoldDB" id="A0A1J5TXJ7"/>
<organism evidence="6 7">
    <name type="scientific">Bathymodiolus thermophilus thioautotrophic gill symbiont</name>
    <dbReference type="NCBI Taxonomy" id="2360"/>
    <lineage>
        <taxon>Bacteria</taxon>
        <taxon>Pseudomonadati</taxon>
        <taxon>Pseudomonadota</taxon>
        <taxon>Gammaproteobacteria</taxon>
        <taxon>sulfur-oxidizing symbionts</taxon>
    </lineage>
</organism>
<evidence type="ECO:0000256" key="2">
    <source>
        <dbReference type="ARBA" id="ARBA00022747"/>
    </source>
</evidence>
<comment type="caution">
    <text evidence="6">The sequence shown here is derived from an EMBL/GenBank/DDBJ whole genome shotgun (WGS) entry which is preliminary data.</text>
</comment>
<reference evidence="7" key="1">
    <citation type="submission" date="2016-09" db="EMBL/GenBank/DDBJ databases">
        <title>Genome Sequence of Bathymodiolus thermophilus sulfur-oxidizing gill endosymbiont.</title>
        <authorList>
            <person name="Ponnudurai R."/>
            <person name="Kleiner M."/>
            <person name="Sayavedra L."/>
            <person name="Thuermer A."/>
            <person name="Felbeck H."/>
            <person name="Schlueter R."/>
            <person name="Schweder T."/>
            <person name="Markert S."/>
        </authorList>
    </citation>
    <scope>NUCLEOTIDE SEQUENCE [LARGE SCALE GENOMIC DNA]</scope>
    <source>
        <strain evidence="7">BAT/CrabSpa'14</strain>
    </source>
</reference>
<feature type="domain" description="Type I restriction modification DNA specificity" evidence="5">
    <location>
        <begin position="346"/>
        <end position="458"/>
    </location>
</feature>
<name>A0A1J5TXJ7_9GAMM</name>
<evidence type="ECO:0000256" key="4">
    <source>
        <dbReference type="SAM" id="Coils"/>
    </source>
</evidence>
<dbReference type="CDD" id="cd17256">
    <property type="entry name" value="RMtype1_S_EcoJA65PI-TRD1-CR1_like"/>
    <property type="match status" value="1"/>
</dbReference>
<evidence type="ECO:0000256" key="1">
    <source>
        <dbReference type="ARBA" id="ARBA00010923"/>
    </source>
</evidence>
<keyword evidence="2" id="KW-0680">Restriction system</keyword>
<dbReference type="InterPro" id="IPR000055">
    <property type="entry name" value="Restrct_endonuc_typeI_TRD"/>
</dbReference>
<sequence>MGNFQLSKQVDPNKIFLTKFSELEGRFDPLFCLMRLSDKNLTPIKNIAIVKGGKRIPKGKTFSFEKTKYKYFRVKDFDNCRIDNLKNISEELFNFLKRYEVKDKNLIISIAGTIGKTILFANNTDNRVILTENSAKIILISSEVTYEFLNIILQTELLQQQIMASSIQTTIPKLGIDKILQLKIPIPSKNIQANIVMKMDKAYQNKKNKEIQAQNLLNSIDDYLLDELGIELFKEIDNSLKARVFTKKLSDVVNGRFDAGYYQKKYINFENVLINKGEYVLLKKILQILESGSRPTGGVGNIESGVLSFGGTHVSSDGYIDTSKAKYIPIEYHQKNLATATKIDDLLLVKDGATTGKIAIIQKAEHENQNINEHVFLMRLKDSVNPIYLLSYLKSSFGNMQIKREITGATVTGLTKDVVNTLKIPLPPLEKQNQIAKHIGNIRKQAKQLQTEAKIELEQAKQEIEAMILSEKL</sequence>
<dbReference type="Gene3D" id="3.90.220.20">
    <property type="entry name" value="DNA methylase specificity domains"/>
    <property type="match status" value="2"/>
</dbReference>
<dbReference type="Proteomes" id="UP000182798">
    <property type="component" value="Unassembled WGS sequence"/>
</dbReference>
<evidence type="ECO:0000313" key="7">
    <source>
        <dbReference type="Proteomes" id="UP000182798"/>
    </source>
</evidence>
<gene>
    <name evidence="6" type="ORF">BGC33_06955</name>
</gene>